<dbReference type="EMBL" id="NDXW01000001">
    <property type="protein sequence ID" value="RDH46159.1"/>
    <property type="molecule type" value="Genomic_DNA"/>
</dbReference>
<dbReference type="Proteomes" id="UP000257039">
    <property type="component" value="Unassembled WGS sequence"/>
</dbReference>
<dbReference type="GO" id="GO:0007165">
    <property type="term" value="P:signal transduction"/>
    <property type="evidence" value="ECO:0007669"/>
    <property type="project" value="UniProtKB-KW"/>
</dbReference>
<evidence type="ECO:0000256" key="3">
    <source>
        <dbReference type="PROSITE-ProRule" id="PRU00284"/>
    </source>
</evidence>
<evidence type="ECO:0000256" key="2">
    <source>
        <dbReference type="ARBA" id="ARBA00023224"/>
    </source>
</evidence>
<dbReference type="Pfam" id="PF00015">
    <property type="entry name" value="MCPsignal"/>
    <property type="match status" value="1"/>
</dbReference>
<dbReference type="PANTHER" id="PTHR32089:SF112">
    <property type="entry name" value="LYSOZYME-LIKE PROTEIN-RELATED"/>
    <property type="match status" value="1"/>
</dbReference>
<keyword evidence="2 3" id="KW-0807">Transducer</keyword>
<feature type="transmembrane region" description="Helical" evidence="5">
    <location>
        <begin position="327"/>
        <end position="346"/>
    </location>
</feature>
<keyword evidence="5" id="KW-0472">Membrane</keyword>
<dbReference type="CDD" id="cd11386">
    <property type="entry name" value="MCP_signal"/>
    <property type="match status" value="1"/>
</dbReference>
<evidence type="ECO:0000256" key="1">
    <source>
        <dbReference type="ARBA" id="ARBA00004370"/>
    </source>
</evidence>
<keyword evidence="8" id="KW-1185">Reference proteome</keyword>
<evidence type="ECO:0000313" key="8">
    <source>
        <dbReference type="Proteomes" id="UP000257039"/>
    </source>
</evidence>
<dbReference type="Gene3D" id="1.10.287.950">
    <property type="entry name" value="Methyl-accepting chemotaxis protein"/>
    <property type="match status" value="1"/>
</dbReference>
<keyword evidence="5" id="KW-0812">Transmembrane</keyword>
<dbReference type="SUPFAM" id="SSF58104">
    <property type="entry name" value="Methyl-accepting chemotaxis protein (MCP) signaling domain"/>
    <property type="match status" value="1"/>
</dbReference>
<dbReference type="PROSITE" id="PS50111">
    <property type="entry name" value="CHEMOTAXIS_TRANSDUC_2"/>
    <property type="match status" value="1"/>
</dbReference>
<comment type="caution">
    <text evidence="7">The sequence shown here is derived from an EMBL/GenBank/DDBJ whole genome shotgun (WGS) entry which is preliminary data.</text>
</comment>
<dbReference type="AlphaFoldDB" id="A0A4P9VTG4"/>
<reference evidence="7 8" key="1">
    <citation type="submission" date="2017-04" db="EMBL/GenBank/DDBJ databases">
        <title>Draft genome sequence of Zooshikella ganghwensis VG4 isolated from Red Sea sediments.</title>
        <authorList>
            <person name="Rehman Z."/>
            <person name="Alam I."/>
            <person name="Kamau A."/>
            <person name="Bajic V."/>
            <person name="Leiknes T."/>
        </authorList>
    </citation>
    <scope>NUCLEOTIDE SEQUENCE [LARGE SCALE GENOMIC DNA]</scope>
    <source>
        <strain evidence="7 8">VG4</strain>
    </source>
</reference>
<accession>A0A4P9VTG4</accession>
<dbReference type="GO" id="GO:0016020">
    <property type="term" value="C:membrane"/>
    <property type="evidence" value="ECO:0007669"/>
    <property type="project" value="UniProtKB-SubCell"/>
</dbReference>
<dbReference type="PANTHER" id="PTHR32089">
    <property type="entry name" value="METHYL-ACCEPTING CHEMOTAXIS PROTEIN MCPB"/>
    <property type="match status" value="1"/>
</dbReference>
<gene>
    <name evidence="7" type="ORF">B9G39_23410</name>
</gene>
<comment type="subcellular location">
    <subcellularLocation>
        <location evidence="1">Membrane</location>
    </subcellularLocation>
</comment>
<evidence type="ECO:0000256" key="5">
    <source>
        <dbReference type="SAM" id="Phobius"/>
    </source>
</evidence>
<dbReference type="SMART" id="SM00283">
    <property type="entry name" value="MA"/>
    <property type="match status" value="1"/>
</dbReference>
<organism evidence="7 8">
    <name type="scientific">Zooshikella ganghwensis</name>
    <dbReference type="NCBI Taxonomy" id="202772"/>
    <lineage>
        <taxon>Bacteria</taxon>
        <taxon>Pseudomonadati</taxon>
        <taxon>Pseudomonadota</taxon>
        <taxon>Gammaproteobacteria</taxon>
        <taxon>Oceanospirillales</taxon>
        <taxon>Zooshikellaceae</taxon>
        <taxon>Zooshikella</taxon>
    </lineage>
</organism>
<evidence type="ECO:0000313" key="7">
    <source>
        <dbReference type="EMBL" id="RDH46159.1"/>
    </source>
</evidence>
<dbReference type="GO" id="GO:0006935">
    <property type="term" value="P:chemotaxis"/>
    <property type="evidence" value="ECO:0007669"/>
    <property type="project" value="UniProtKB-ARBA"/>
</dbReference>
<dbReference type="InterPro" id="IPR004089">
    <property type="entry name" value="MCPsignal_dom"/>
</dbReference>
<sequence>MPLMINFWYFGRKLIGNLRLTQKFLLILGLLILPVLYALWQIVTSHHQDIQVWEKELEGQQLIALVHPLRILAAQHRGKMVAWIGGSDSAYSSLPEVRTKLEQSMSKAAGLARKIGFTDVTQQLNTLSDDWHSIMSQMSKNTPVNTAFSLHTDWINRVSTIVDIIATESGLILDPKLNTFLTMDMFVYQLPLLSETTGKLRGKGGFVAAQGQFTPELFIEVTRLTETVNEVYDKVETQITALGKYSEEYRNQITPYANKLTQATNDFVVISKRELLGGQVQSVSSEQFFEKGSKAISVQMDFYHFIENLFIQGATKHLNETIRQRNIVVGIFSLTMLSALYLLVCYQINTRLAINRLLYAAQSLEAGRLNIQLETKGQDELSEAINATGRAMSLLRQKVKMLAQEANTLNQTAQELDHESKTNQQSGNDQKQQISHIVELIRSSTDSAQSMLALSHETTHHVEQVYNSAQESSQQSIKTANASHQLAEQINEAALQITRLADSANNISNVIDVIKAVAEQTNLLALNAAIEAARAGEQGRGFAVVADEVRTLATRTQDATNEISDSILNLQQVAEEAVKVMETSSREAAESEERTRSTGEALQKVTEATHQVAEAFQKVSEAANVQATTASDINTCIDSVDNSASDLVSSAERVADNANSVHTRSKSIEGIVSGFKFD</sequence>
<protein>
    <recommendedName>
        <fullName evidence="6">Methyl-accepting transducer domain-containing protein</fullName>
    </recommendedName>
</protein>
<keyword evidence="4" id="KW-0175">Coiled coil</keyword>
<evidence type="ECO:0000259" key="6">
    <source>
        <dbReference type="PROSITE" id="PS50111"/>
    </source>
</evidence>
<feature type="coiled-coil region" evidence="4">
    <location>
        <begin position="392"/>
        <end position="419"/>
    </location>
</feature>
<evidence type="ECO:0000256" key="4">
    <source>
        <dbReference type="SAM" id="Coils"/>
    </source>
</evidence>
<name>A0A4P9VTG4_9GAMM</name>
<keyword evidence="5" id="KW-1133">Transmembrane helix</keyword>
<feature type="domain" description="Methyl-accepting transducer" evidence="6">
    <location>
        <begin position="405"/>
        <end position="641"/>
    </location>
</feature>
<proteinExistence type="predicted"/>